<feature type="region of interest" description="Disordered" evidence="1">
    <location>
        <begin position="1"/>
        <end position="29"/>
    </location>
</feature>
<dbReference type="Proteomes" id="UP000277858">
    <property type="component" value="Chromosome"/>
</dbReference>
<dbReference type="AlphaFoldDB" id="A0A448NXA4"/>
<dbReference type="EMBL" id="LR134473">
    <property type="protein sequence ID" value="VEI02565.1"/>
    <property type="molecule type" value="Genomic_DNA"/>
</dbReference>
<organism evidence="2 3">
    <name type="scientific">Acidipropionibacterium jensenii</name>
    <dbReference type="NCBI Taxonomy" id="1749"/>
    <lineage>
        <taxon>Bacteria</taxon>
        <taxon>Bacillati</taxon>
        <taxon>Actinomycetota</taxon>
        <taxon>Actinomycetes</taxon>
        <taxon>Propionibacteriales</taxon>
        <taxon>Propionibacteriaceae</taxon>
        <taxon>Acidipropionibacterium</taxon>
    </lineage>
</organism>
<dbReference type="STRING" id="1122997.GCA_000425285_01116"/>
<dbReference type="SUPFAM" id="SSF47413">
    <property type="entry name" value="lambda repressor-like DNA-binding domains"/>
    <property type="match status" value="1"/>
</dbReference>
<sequence length="184" mass="20598">MSTPSRPDRPDQPQHPHQTRRPGRTPADDAVAHRWVPSARFAAHLRQLRSATGLPWRVLALACGVSPRTVDRLLGGGRPPRRIRQVDARRLLLLDTRALAALELELVKADGTTARLRALVGLGVPLSQLCSELRIDRTELLDLISGRRRRCTAMVRLRTRAACQSRRMWTWSEDVGPTESEEAA</sequence>
<reference evidence="2 3" key="1">
    <citation type="submission" date="2018-12" db="EMBL/GenBank/DDBJ databases">
        <authorList>
            <consortium name="Pathogen Informatics"/>
        </authorList>
    </citation>
    <scope>NUCLEOTIDE SEQUENCE [LARGE SCALE GENOMIC DNA]</scope>
    <source>
        <strain evidence="2 3">NCTC13652</strain>
    </source>
</reference>
<accession>A0A448NXA4</accession>
<evidence type="ECO:0000256" key="1">
    <source>
        <dbReference type="SAM" id="MobiDB-lite"/>
    </source>
</evidence>
<feature type="compositionally biased region" description="Basic and acidic residues" evidence="1">
    <location>
        <begin position="1"/>
        <end position="14"/>
    </location>
</feature>
<protein>
    <submittedName>
        <fullName evidence="2">Uncharacterized protein</fullName>
    </submittedName>
</protein>
<evidence type="ECO:0000313" key="3">
    <source>
        <dbReference type="Proteomes" id="UP000277858"/>
    </source>
</evidence>
<keyword evidence="3" id="KW-1185">Reference proteome</keyword>
<dbReference type="OrthoDB" id="3711334at2"/>
<evidence type="ECO:0000313" key="2">
    <source>
        <dbReference type="EMBL" id="VEI02565.1"/>
    </source>
</evidence>
<dbReference type="InterPro" id="IPR010982">
    <property type="entry name" value="Lambda_DNA-bd_dom_sf"/>
</dbReference>
<dbReference type="RefSeq" id="WP_051238211.1">
    <property type="nucleotide sequence ID" value="NZ_CP040635.1"/>
</dbReference>
<proteinExistence type="predicted"/>
<gene>
    <name evidence="2" type="ORF">NCTC13652_00744</name>
</gene>
<name>A0A448NXA4_9ACTN</name>
<dbReference type="GO" id="GO:0003677">
    <property type="term" value="F:DNA binding"/>
    <property type="evidence" value="ECO:0007669"/>
    <property type="project" value="InterPro"/>
</dbReference>
<dbReference type="GeneID" id="82883547"/>